<evidence type="ECO:0000313" key="7">
    <source>
        <dbReference type="EMBL" id="AFJ01609.1"/>
    </source>
</evidence>
<accession>I1YFB6</accession>
<keyword evidence="4" id="KW-1133">Transmembrane helix</keyword>
<dbReference type="InterPro" id="IPR003661">
    <property type="entry name" value="HisK_dim/P_dom"/>
</dbReference>
<dbReference type="OrthoDB" id="9792686at2"/>
<dbReference type="HOGENOM" id="CLU_000445_114_39_6"/>
<evidence type="ECO:0000256" key="4">
    <source>
        <dbReference type="SAM" id="Phobius"/>
    </source>
</evidence>
<gene>
    <name evidence="7" type="ordered locus">Q7C_434</name>
</gene>
<dbReference type="Pfam" id="PF00512">
    <property type="entry name" value="HisKA"/>
    <property type="match status" value="1"/>
</dbReference>
<dbReference type="STRING" id="754477.Q7C_434"/>
<dbReference type="Gene3D" id="3.30.565.10">
    <property type="entry name" value="Histidine kinase-like ATPase, C-terminal domain"/>
    <property type="match status" value="1"/>
</dbReference>
<feature type="transmembrane region" description="Helical" evidence="4">
    <location>
        <begin position="54"/>
        <end position="74"/>
    </location>
</feature>
<keyword evidence="8" id="KW-1185">Reference proteome</keyword>
<dbReference type="Pfam" id="PF25323">
    <property type="entry name" value="6TM_PilS"/>
    <property type="match status" value="1"/>
</dbReference>
<dbReference type="InterPro" id="IPR003594">
    <property type="entry name" value="HATPase_dom"/>
</dbReference>
<reference evidence="7 8" key="1">
    <citation type="journal article" date="2012" name="J. Bacteriol.">
        <title>Complete genome sequences of Methylophaga sp. strain JAM1 and Methylophaga sp. strain JAM7.</title>
        <authorList>
            <person name="Villeneuve C."/>
            <person name="Martineau C."/>
            <person name="Mauffrey F."/>
            <person name="Villemur R."/>
        </authorList>
    </citation>
    <scope>NUCLEOTIDE SEQUENCE [LARGE SCALE GENOMIC DNA]</scope>
    <source>
        <strain evidence="7 8">JAM7</strain>
    </source>
</reference>
<dbReference type="SUPFAM" id="SSF55874">
    <property type="entry name" value="ATPase domain of HSP90 chaperone/DNA topoisomerase II/histidine kinase"/>
    <property type="match status" value="1"/>
</dbReference>
<dbReference type="eggNOG" id="COG2205">
    <property type="taxonomic scope" value="Bacteria"/>
</dbReference>
<evidence type="ECO:0000259" key="5">
    <source>
        <dbReference type="PROSITE" id="PS50109"/>
    </source>
</evidence>
<dbReference type="SMART" id="SM00388">
    <property type="entry name" value="HisKA"/>
    <property type="match status" value="1"/>
</dbReference>
<dbReference type="SMART" id="SM00387">
    <property type="entry name" value="HATPase_c"/>
    <property type="match status" value="1"/>
</dbReference>
<dbReference type="Pfam" id="PF02518">
    <property type="entry name" value="HATPase_c"/>
    <property type="match status" value="1"/>
</dbReference>
<feature type="transmembrane region" description="Helical" evidence="4">
    <location>
        <begin position="25"/>
        <end position="42"/>
    </location>
</feature>
<dbReference type="InterPro" id="IPR036890">
    <property type="entry name" value="HATPase_C_sf"/>
</dbReference>
<dbReference type="PATRIC" id="fig|754477.3.peg.429"/>
<organism evidence="7 8">
    <name type="scientific">Methylophaga frappieri (strain ATCC BAA-2434 / DSM 25690 / JAM7)</name>
    <dbReference type="NCBI Taxonomy" id="754477"/>
    <lineage>
        <taxon>Bacteria</taxon>
        <taxon>Pseudomonadati</taxon>
        <taxon>Pseudomonadota</taxon>
        <taxon>Gammaproteobacteria</taxon>
        <taxon>Thiotrichales</taxon>
        <taxon>Piscirickettsiaceae</taxon>
        <taxon>Methylophaga</taxon>
    </lineage>
</organism>
<dbReference type="CDD" id="cd00082">
    <property type="entry name" value="HisKA"/>
    <property type="match status" value="1"/>
</dbReference>
<dbReference type="EC" id="2.7.13.3" evidence="2"/>
<feature type="transmembrane region" description="Helical" evidence="4">
    <location>
        <begin position="154"/>
        <end position="177"/>
    </location>
</feature>
<evidence type="ECO:0000256" key="2">
    <source>
        <dbReference type="ARBA" id="ARBA00012438"/>
    </source>
</evidence>
<dbReference type="Proteomes" id="UP000009145">
    <property type="component" value="Chromosome"/>
</dbReference>
<feature type="transmembrane region" description="Helical" evidence="4">
    <location>
        <begin position="111"/>
        <end position="142"/>
    </location>
</feature>
<dbReference type="InterPro" id="IPR005467">
    <property type="entry name" value="His_kinase_dom"/>
</dbReference>
<dbReference type="PROSITE" id="PS50112">
    <property type="entry name" value="PAS"/>
    <property type="match status" value="1"/>
</dbReference>
<comment type="catalytic activity">
    <reaction evidence="1">
        <text>ATP + protein L-histidine = ADP + protein N-phospho-L-histidine.</text>
        <dbReference type="EC" id="2.7.13.3"/>
    </reaction>
</comment>
<dbReference type="PANTHER" id="PTHR43065:SF52">
    <property type="entry name" value="SENSOR PROTEIN KINASE PILS"/>
    <property type="match status" value="1"/>
</dbReference>
<dbReference type="Gene3D" id="3.30.450.20">
    <property type="entry name" value="PAS domain"/>
    <property type="match status" value="1"/>
</dbReference>
<dbReference type="InterPro" id="IPR000014">
    <property type="entry name" value="PAS"/>
</dbReference>
<keyword evidence="4" id="KW-0472">Membrane</keyword>
<evidence type="ECO:0000313" key="8">
    <source>
        <dbReference type="Proteomes" id="UP000009145"/>
    </source>
</evidence>
<keyword evidence="4" id="KW-0812">Transmembrane</keyword>
<evidence type="ECO:0000259" key="6">
    <source>
        <dbReference type="PROSITE" id="PS50112"/>
    </source>
</evidence>
<dbReference type="AlphaFoldDB" id="I1YFB6"/>
<dbReference type="KEGG" id="mec:Q7C_434"/>
<dbReference type="PANTHER" id="PTHR43065">
    <property type="entry name" value="SENSOR HISTIDINE KINASE"/>
    <property type="match status" value="1"/>
</dbReference>
<proteinExistence type="predicted"/>
<dbReference type="EMBL" id="CP003380">
    <property type="protein sequence ID" value="AFJ01609.1"/>
    <property type="molecule type" value="Genomic_DNA"/>
</dbReference>
<protein>
    <recommendedName>
        <fullName evidence="2">histidine kinase</fullName>
        <ecNumber evidence="2">2.7.13.3</ecNumber>
    </recommendedName>
</protein>
<feature type="domain" description="PAS" evidence="6">
    <location>
        <begin position="204"/>
        <end position="239"/>
    </location>
</feature>
<keyword evidence="3" id="KW-0597">Phosphoprotein</keyword>
<dbReference type="InterPro" id="IPR036097">
    <property type="entry name" value="HisK_dim/P_sf"/>
</dbReference>
<dbReference type="PROSITE" id="PS50109">
    <property type="entry name" value="HIS_KIN"/>
    <property type="match status" value="1"/>
</dbReference>
<name>I1YFB6_METFJ</name>
<feature type="domain" description="Histidine kinase" evidence="5">
    <location>
        <begin position="318"/>
        <end position="525"/>
    </location>
</feature>
<dbReference type="GO" id="GO:0000155">
    <property type="term" value="F:phosphorelay sensor kinase activity"/>
    <property type="evidence" value="ECO:0007669"/>
    <property type="project" value="InterPro"/>
</dbReference>
<dbReference type="CDD" id="cd00075">
    <property type="entry name" value="HATPase"/>
    <property type="match status" value="1"/>
</dbReference>
<sequence>MADPDIVSDPVIVDNPWRALRLFSGYRLFLATVLFAVSFWQLPPDYLGQKLPDLFQLIAAGYLLLAVGLLWLCLRDGGEFVSQCRWQLLLDILMLSLIIHTSGGLQTGLGALLIVIVVAGGAMIPGRMAAFIAAVATLAVLIEATYGEVAGQNTGHFSQAGILGAIFFVTALLAQIVSQTMQRSQSLAEQRASELNKLANLNQHIIQRMQDAVLAIDMQGRVSLFNESARKLLAIAEQQPGFLLKEAVPELASQLQRWHLRDPEAFQPFQPRHDLPELQARATRVETGETLIFVENITELAQQAQQLKLASLGRLTASIAHEIRNPLSAISHAGELLAEQRSGDASINKLTAIIQRHSSRMNLIIETILQMSRRKSTQPGSVLLATWLEKLIEEFSETKALPASKLQLTVKQPLTRVRTDPQQLHQILWNLLDNGLHHADLSADTPLAIVVEEHADQVWIDVLDNGQGVSEKALKHLFEPFYSARQGGTGLGLYLARELCQANGARLHYLADAGSCFRITFPVQK</sequence>
<dbReference type="Gene3D" id="1.10.287.130">
    <property type="match status" value="1"/>
</dbReference>
<dbReference type="SUPFAM" id="SSF47384">
    <property type="entry name" value="Homodimeric domain of signal transducing histidine kinase"/>
    <property type="match status" value="1"/>
</dbReference>
<evidence type="ECO:0000256" key="3">
    <source>
        <dbReference type="ARBA" id="ARBA00022553"/>
    </source>
</evidence>
<dbReference type="InterPro" id="IPR004358">
    <property type="entry name" value="Sig_transdc_His_kin-like_C"/>
</dbReference>
<evidence type="ECO:0000256" key="1">
    <source>
        <dbReference type="ARBA" id="ARBA00000085"/>
    </source>
</evidence>
<dbReference type="PRINTS" id="PR00344">
    <property type="entry name" value="BCTRLSENSOR"/>
</dbReference>
<dbReference type="RefSeq" id="WP_014703059.1">
    <property type="nucleotide sequence ID" value="NC_017856.1"/>
</dbReference>